<keyword evidence="2" id="KW-0808">Transferase</keyword>
<gene>
    <name evidence="2" type="ORF">A3Q41_00367</name>
</gene>
<dbReference type="InterPro" id="IPR000182">
    <property type="entry name" value="GNAT_dom"/>
</dbReference>
<dbReference type="Proteomes" id="UP000076038">
    <property type="component" value="Chromosome"/>
</dbReference>
<reference evidence="3" key="2">
    <citation type="submission" date="2016-04" db="EMBL/GenBank/DDBJ databases">
        <title>Complete Genome and Plasmid Sequences for Rhodococcus fascians D188 and Draft Sequences for Rhodococcus spp. Isolates PBTS 1 and PBTS 2.</title>
        <authorList>
            <person name="Stamer R."/>
            <person name="Vereecke D."/>
            <person name="Zhang Y."/>
            <person name="Schilkey F."/>
            <person name="Devitt N."/>
            <person name="Randall J."/>
        </authorList>
    </citation>
    <scope>NUCLEOTIDE SEQUENCE [LARGE SCALE GENOMIC DNA]</scope>
    <source>
        <strain evidence="3">PBTS2</strain>
    </source>
</reference>
<dbReference type="PROSITE" id="PS51186">
    <property type="entry name" value="GNAT"/>
    <property type="match status" value="1"/>
</dbReference>
<reference evidence="2 3" key="1">
    <citation type="journal article" date="2016" name="Genome Announc.">
        <title>Complete Genome and Plasmid Sequences for Rhodococcus fascians D188 and Draft Sequences for Rhodococcus Isolates PBTS 1 and PBTS 2.</title>
        <authorList>
            <person name="Stamler R.A."/>
            <person name="Vereecke D."/>
            <person name="Zhang Y."/>
            <person name="Schilkey F."/>
            <person name="Devitt N."/>
            <person name="Randall J.J."/>
        </authorList>
    </citation>
    <scope>NUCLEOTIDE SEQUENCE [LARGE SCALE GENOMIC DNA]</scope>
    <source>
        <strain evidence="2 3">PBTS2</strain>
    </source>
</reference>
<proteinExistence type="predicted"/>
<dbReference type="GO" id="GO:0016747">
    <property type="term" value="F:acyltransferase activity, transferring groups other than amino-acyl groups"/>
    <property type="evidence" value="ECO:0007669"/>
    <property type="project" value="InterPro"/>
</dbReference>
<dbReference type="OrthoDB" id="5243635at2"/>
<organism evidence="2 3">
    <name type="scientific">Rhodococcoides fascians</name>
    <name type="common">Rhodococcus fascians</name>
    <dbReference type="NCBI Taxonomy" id="1828"/>
    <lineage>
        <taxon>Bacteria</taxon>
        <taxon>Bacillati</taxon>
        <taxon>Actinomycetota</taxon>
        <taxon>Actinomycetes</taxon>
        <taxon>Mycobacteriales</taxon>
        <taxon>Nocardiaceae</taxon>
        <taxon>Rhodococcoides</taxon>
    </lineage>
</organism>
<dbReference type="Pfam" id="PF00583">
    <property type="entry name" value="Acetyltransf_1"/>
    <property type="match status" value="1"/>
</dbReference>
<dbReference type="SUPFAM" id="SSF55729">
    <property type="entry name" value="Acyl-CoA N-acyltransferases (Nat)"/>
    <property type="match status" value="1"/>
</dbReference>
<sequence length="170" mass="18985">MRSYSIRDIRPGDEQQIGTAHVAIWKATYAGMINGAKLDAMRPAHRIERWQQIIAHRDESSARGVRTRCAVDVGDSRIVGFATGGPPRDENPPAHRELWSLNVLPEHHGTGIALALMNDALGEDTPAAYLWVAAANERAIAFYRKNGFELDGEARFDPTWECHEARMVRV</sequence>
<evidence type="ECO:0000313" key="2">
    <source>
        <dbReference type="EMBL" id="AMY21691.1"/>
    </source>
</evidence>
<dbReference type="AlphaFoldDB" id="A0A143QFM3"/>
<keyword evidence="2" id="KW-0012">Acyltransferase</keyword>
<keyword evidence="3" id="KW-1185">Reference proteome</keyword>
<evidence type="ECO:0000313" key="3">
    <source>
        <dbReference type="Proteomes" id="UP000076038"/>
    </source>
</evidence>
<dbReference type="EMBL" id="CP015220">
    <property type="protein sequence ID" value="AMY21691.1"/>
    <property type="molecule type" value="Genomic_DNA"/>
</dbReference>
<accession>A0A143QFM3</accession>
<dbReference type="RefSeq" id="WP_032399421.1">
    <property type="nucleotide sequence ID" value="NZ_CP015220.1"/>
</dbReference>
<dbReference type="CDD" id="cd04301">
    <property type="entry name" value="NAT_SF"/>
    <property type="match status" value="1"/>
</dbReference>
<dbReference type="InterPro" id="IPR016181">
    <property type="entry name" value="Acyl_CoA_acyltransferase"/>
</dbReference>
<name>A0A143QFM3_RHOFA</name>
<protein>
    <submittedName>
        <fullName evidence="2">Putative N-acetyltransferase</fullName>
        <ecNumber evidence="2">2.3.1.-</ecNumber>
    </submittedName>
</protein>
<dbReference type="EC" id="2.3.1.-" evidence="2"/>
<dbReference type="KEGG" id="rhs:A3Q41_00367"/>
<evidence type="ECO:0000259" key="1">
    <source>
        <dbReference type="PROSITE" id="PS51186"/>
    </source>
</evidence>
<feature type="domain" description="N-acetyltransferase" evidence="1">
    <location>
        <begin position="22"/>
        <end position="170"/>
    </location>
</feature>
<dbReference type="PATRIC" id="fig|1653479.3.peg.367"/>
<dbReference type="Gene3D" id="3.40.630.30">
    <property type="match status" value="1"/>
</dbReference>